<sequence>MPHPFRDPGTLPFQSTSIRRTIIACYCAVILAATPLWWLTTSIQRLPLNLDINSLHPVSIPVHVVTSNAHRLDGEFRQAVQQSLSSKAWKAIDVKFFDTPQDTLVQTYHIRPSDGPTYVQGNDIFYPLTDSSTPILAKLLVDLIYPFTEEHDHRHVSVQYAPRYRLAFSLLNEDAADGDHIIDWDIQGALAKYFSPFLKSVSSLHNFTIESQVQYHAPLSVQARTQEDGSFALSQEDLAVFINSAEWSLSSSVSNDPVLHFILFVPSRDHRPLRILDLDGKPSSSSSFILPQWGGVVMFNPPETQVLRVDDLLSPSAAFLGQLHSLLGVPRSPALVNHQPREAGLSSWQLDTMLRKRSIENIRDSQDTLRSIVRLVNQIENMPVGEKVRGAVDASLAALRQLQSVRSTKDIFRRSADAVHSASSAFFSPDMLAMLYFPAEHKYAVYTPLFASGLIPVLGAVVREIKAWKDERKLARAKVA</sequence>
<comment type="pathway">
    <text evidence="2">Glycolipid biosynthesis; glycosylphosphatidylinositol-anchor biosynthesis.</text>
</comment>
<dbReference type="GO" id="GO:0006506">
    <property type="term" value="P:GPI anchor biosynthetic process"/>
    <property type="evidence" value="ECO:0007669"/>
    <property type="project" value="UniProtKB-UniPathway"/>
</dbReference>
<evidence type="ECO:0000256" key="6">
    <source>
        <dbReference type="ARBA" id="ARBA00022824"/>
    </source>
</evidence>
<evidence type="ECO:0000256" key="4">
    <source>
        <dbReference type="ARBA" id="ARBA00022502"/>
    </source>
</evidence>
<keyword evidence="5 10" id="KW-0812">Transmembrane</keyword>
<comment type="similarity">
    <text evidence="3">Belongs to the PIGS family.</text>
</comment>
<keyword evidence="12" id="KW-1185">Reference proteome</keyword>
<dbReference type="GO" id="GO:0016255">
    <property type="term" value="P:attachment of GPI anchor to protein"/>
    <property type="evidence" value="ECO:0007669"/>
    <property type="project" value="InterPro"/>
</dbReference>
<keyword evidence="6" id="KW-0256">Endoplasmic reticulum</keyword>
<dbReference type="InterPro" id="IPR019540">
    <property type="entry name" value="PtdIno-glycan_biosynth_class_S"/>
</dbReference>
<dbReference type="STRING" id="1884261.A0A5C3QV26"/>
<evidence type="ECO:0000256" key="10">
    <source>
        <dbReference type="SAM" id="Phobius"/>
    </source>
</evidence>
<dbReference type="Proteomes" id="UP000305067">
    <property type="component" value="Unassembled WGS sequence"/>
</dbReference>
<evidence type="ECO:0000313" key="12">
    <source>
        <dbReference type="Proteomes" id="UP000305067"/>
    </source>
</evidence>
<dbReference type="GO" id="GO:0042765">
    <property type="term" value="C:GPI-anchor transamidase complex"/>
    <property type="evidence" value="ECO:0007669"/>
    <property type="project" value="InterPro"/>
</dbReference>
<gene>
    <name evidence="11" type="ORF">BDV98DRAFT_648532</name>
</gene>
<organism evidence="11 12">
    <name type="scientific">Pterulicium gracile</name>
    <dbReference type="NCBI Taxonomy" id="1884261"/>
    <lineage>
        <taxon>Eukaryota</taxon>
        <taxon>Fungi</taxon>
        <taxon>Dikarya</taxon>
        <taxon>Basidiomycota</taxon>
        <taxon>Agaricomycotina</taxon>
        <taxon>Agaricomycetes</taxon>
        <taxon>Agaricomycetidae</taxon>
        <taxon>Agaricales</taxon>
        <taxon>Pleurotineae</taxon>
        <taxon>Pterulaceae</taxon>
        <taxon>Pterulicium</taxon>
    </lineage>
</organism>
<dbReference type="AlphaFoldDB" id="A0A5C3QV26"/>
<protein>
    <submittedName>
        <fullName evidence="11">Phosphatidylinositol-glycan biosynthesis class S protein-domain-containing protein</fullName>
    </submittedName>
</protein>
<name>A0A5C3QV26_9AGAR</name>
<feature type="transmembrane region" description="Helical" evidence="10">
    <location>
        <begin position="443"/>
        <end position="462"/>
    </location>
</feature>
<dbReference type="Pfam" id="PF10510">
    <property type="entry name" value="PIG-S"/>
    <property type="match status" value="1"/>
</dbReference>
<dbReference type="OrthoDB" id="28748at2759"/>
<keyword evidence="7 10" id="KW-1133">Transmembrane helix</keyword>
<dbReference type="EMBL" id="ML178818">
    <property type="protein sequence ID" value="TFL04680.1"/>
    <property type="molecule type" value="Genomic_DNA"/>
</dbReference>
<evidence type="ECO:0000256" key="3">
    <source>
        <dbReference type="ARBA" id="ARBA00005316"/>
    </source>
</evidence>
<accession>A0A5C3QV26</accession>
<dbReference type="UniPathway" id="UPA00196"/>
<evidence type="ECO:0000256" key="9">
    <source>
        <dbReference type="ARBA" id="ARBA00023180"/>
    </source>
</evidence>
<feature type="transmembrane region" description="Helical" evidence="10">
    <location>
        <begin position="21"/>
        <end position="39"/>
    </location>
</feature>
<evidence type="ECO:0000256" key="5">
    <source>
        <dbReference type="ARBA" id="ARBA00022692"/>
    </source>
</evidence>
<evidence type="ECO:0000256" key="7">
    <source>
        <dbReference type="ARBA" id="ARBA00022989"/>
    </source>
</evidence>
<keyword evidence="8 10" id="KW-0472">Membrane</keyword>
<dbReference type="PANTHER" id="PTHR21072:SF13">
    <property type="entry name" value="GPI TRANSAMIDASE COMPONENT PIG-S"/>
    <property type="match status" value="1"/>
</dbReference>
<keyword evidence="9" id="KW-0325">Glycoprotein</keyword>
<evidence type="ECO:0000256" key="8">
    <source>
        <dbReference type="ARBA" id="ARBA00023136"/>
    </source>
</evidence>
<evidence type="ECO:0000313" key="11">
    <source>
        <dbReference type="EMBL" id="TFL04680.1"/>
    </source>
</evidence>
<dbReference type="PANTHER" id="PTHR21072">
    <property type="entry name" value="GPI TRANSAMIDASE COMPONENT PIG-S"/>
    <property type="match status" value="1"/>
</dbReference>
<comment type="subcellular location">
    <subcellularLocation>
        <location evidence="1">Endoplasmic reticulum membrane</location>
        <topology evidence="1">Multi-pass membrane protein</topology>
    </subcellularLocation>
</comment>
<keyword evidence="4" id="KW-0337">GPI-anchor biosynthesis</keyword>
<reference evidence="11 12" key="1">
    <citation type="journal article" date="2019" name="Nat. Ecol. Evol.">
        <title>Megaphylogeny resolves global patterns of mushroom evolution.</title>
        <authorList>
            <person name="Varga T."/>
            <person name="Krizsan K."/>
            <person name="Foldi C."/>
            <person name="Dima B."/>
            <person name="Sanchez-Garcia M."/>
            <person name="Sanchez-Ramirez S."/>
            <person name="Szollosi G.J."/>
            <person name="Szarkandi J.G."/>
            <person name="Papp V."/>
            <person name="Albert L."/>
            <person name="Andreopoulos W."/>
            <person name="Angelini C."/>
            <person name="Antonin V."/>
            <person name="Barry K.W."/>
            <person name="Bougher N.L."/>
            <person name="Buchanan P."/>
            <person name="Buyck B."/>
            <person name="Bense V."/>
            <person name="Catcheside P."/>
            <person name="Chovatia M."/>
            <person name="Cooper J."/>
            <person name="Damon W."/>
            <person name="Desjardin D."/>
            <person name="Finy P."/>
            <person name="Geml J."/>
            <person name="Haridas S."/>
            <person name="Hughes K."/>
            <person name="Justo A."/>
            <person name="Karasinski D."/>
            <person name="Kautmanova I."/>
            <person name="Kiss B."/>
            <person name="Kocsube S."/>
            <person name="Kotiranta H."/>
            <person name="LaButti K.M."/>
            <person name="Lechner B.E."/>
            <person name="Liimatainen K."/>
            <person name="Lipzen A."/>
            <person name="Lukacs Z."/>
            <person name="Mihaltcheva S."/>
            <person name="Morgado L.N."/>
            <person name="Niskanen T."/>
            <person name="Noordeloos M.E."/>
            <person name="Ohm R.A."/>
            <person name="Ortiz-Santana B."/>
            <person name="Ovrebo C."/>
            <person name="Racz N."/>
            <person name="Riley R."/>
            <person name="Savchenko A."/>
            <person name="Shiryaev A."/>
            <person name="Soop K."/>
            <person name="Spirin V."/>
            <person name="Szebenyi C."/>
            <person name="Tomsovsky M."/>
            <person name="Tulloss R.E."/>
            <person name="Uehling J."/>
            <person name="Grigoriev I.V."/>
            <person name="Vagvolgyi C."/>
            <person name="Papp T."/>
            <person name="Martin F.M."/>
            <person name="Miettinen O."/>
            <person name="Hibbett D.S."/>
            <person name="Nagy L.G."/>
        </authorList>
    </citation>
    <scope>NUCLEOTIDE SEQUENCE [LARGE SCALE GENOMIC DNA]</scope>
    <source>
        <strain evidence="11 12">CBS 309.79</strain>
    </source>
</reference>
<proteinExistence type="inferred from homology"/>
<evidence type="ECO:0000256" key="1">
    <source>
        <dbReference type="ARBA" id="ARBA00004477"/>
    </source>
</evidence>
<evidence type="ECO:0000256" key="2">
    <source>
        <dbReference type="ARBA" id="ARBA00004687"/>
    </source>
</evidence>